<dbReference type="EMBL" id="JANBUJ010000081">
    <property type="protein sequence ID" value="KAJ2774626.1"/>
    <property type="molecule type" value="Genomic_DNA"/>
</dbReference>
<protein>
    <submittedName>
        <fullName evidence="1">Uncharacterized protein</fullName>
    </submittedName>
</protein>
<sequence length="223" mass="24267">MPCIICYQSMFKGVDDVAGRPVALECGHAFHQTCIAEWLAHSSRSDCPVCKTAHVGRLLPLFIDVDEDDVLSSRPATPTGPETPVSDSDDAPSRKELEDRVTELTSALEAQTLRVQEQETQAATHAAAVAQRDRELSAARARVASLQAGAARSRAHAREQQEELRALSGQLRDIGPVHSATAEYLKTEIAGLEAVAQSRKARIAELEKLLAGIRSTSSRMSWW</sequence>
<keyword evidence="2" id="KW-1185">Reference proteome</keyword>
<accession>A0ACC1K7J9</accession>
<organism evidence="1 2">
    <name type="scientific">Coemansia nantahalensis</name>
    <dbReference type="NCBI Taxonomy" id="2789366"/>
    <lineage>
        <taxon>Eukaryota</taxon>
        <taxon>Fungi</taxon>
        <taxon>Fungi incertae sedis</taxon>
        <taxon>Zoopagomycota</taxon>
        <taxon>Kickxellomycotina</taxon>
        <taxon>Kickxellomycetes</taxon>
        <taxon>Kickxellales</taxon>
        <taxon>Kickxellaceae</taxon>
        <taxon>Coemansia</taxon>
    </lineage>
</organism>
<proteinExistence type="predicted"/>
<evidence type="ECO:0000313" key="2">
    <source>
        <dbReference type="Proteomes" id="UP001140234"/>
    </source>
</evidence>
<reference evidence="1" key="1">
    <citation type="submission" date="2022-07" db="EMBL/GenBank/DDBJ databases">
        <title>Phylogenomic reconstructions and comparative analyses of Kickxellomycotina fungi.</title>
        <authorList>
            <person name="Reynolds N.K."/>
            <person name="Stajich J.E."/>
            <person name="Barry K."/>
            <person name="Grigoriev I.V."/>
            <person name="Crous P."/>
            <person name="Smith M.E."/>
        </authorList>
    </citation>
    <scope>NUCLEOTIDE SEQUENCE</scope>
    <source>
        <strain evidence="1">CBS 109366</strain>
    </source>
</reference>
<comment type="caution">
    <text evidence="1">The sequence shown here is derived from an EMBL/GenBank/DDBJ whole genome shotgun (WGS) entry which is preliminary data.</text>
</comment>
<dbReference type="Proteomes" id="UP001140234">
    <property type="component" value="Unassembled WGS sequence"/>
</dbReference>
<name>A0ACC1K7J9_9FUNG</name>
<gene>
    <name evidence="1" type="ORF">IWQ57_000735</name>
</gene>
<evidence type="ECO:0000313" key="1">
    <source>
        <dbReference type="EMBL" id="KAJ2774626.1"/>
    </source>
</evidence>